<dbReference type="SFLD" id="SFLDG01144">
    <property type="entry name" value="C2.B.4:_PGP_Like"/>
    <property type="match status" value="1"/>
</dbReference>
<dbReference type="PROSITE" id="PS01229">
    <property type="entry name" value="COF_2"/>
    <property type="match status" value="1"/>
</dbReference>
<keyword evidence="1" id="KW-0378">Hydrolase</keyword>
<dbReference type="PROSITE" id="PS01228">
    <property type="entry name" value="COF_1"/>
    <property type="match status" value="1"/>
</dbReference>
<sequence>MSIKIVAIDMDGTLLNDQSKISEDNLKALNAASAKGVKIVLCTGRPLIGVTPYLKQINFKNPDEYAITYNGAFAQNLNGDVLINHTLTFDDYLAAEKLSHELGTHLHVDGRNHIYTANKNISPYTIGESFLVQMPIRYRAVEEMNPKLEIPKVMFIDHPDILEKAKPTILEHFGENYSIVQSEPFFIEMMHKNVSKGNAVKELVEHLGLSQENVLTLGDQGNDLSMIEYAGTGVAMENAIPAVKKIAQHVTASNNESGVARAIEKFVL</sequence>
<name>A0A0R2NGL7_9LACO</name>
<dbReference type="OrthoDB" id="9790031at2"/>
<dbReference type="Proteomes" id="UP000051249">
    <property type="component" value="Unassembled WGS sequence"/>
</dbReference>
<dbReference type="Gene3D" id="3.30.1240.10">
    <property type="match status" value="1"/>
</dbReference>
<dbReference type="InterPro" id="IPR006379">
    <property type="entry name" value="HAD-SF_hydro_IIB"/>
</dbReference>
<dbReference type="NCBIfam" id="NF007806">
    <property type="entry name" value="PRK10513.1"/>
    <property type="match status" value="1"/>
</dbReference>
<dbReference type="SUPFAM" id="SSF56784">
    <property type="entry name" value="HAD-like"/>
    <property type="match status" value="1"/>
</dbReference>
<dbReference type="RefSeq" id="WP_057799566.1">
    <property type="nucleotide sequence ID" value="NZ_BJZZ01000017.1"/>
</dbReference>
<dbReference type="Gene3D" id="3.40.50.1000">
    <property type="entry name" value="HAD superfamily/HAD-like"/>
    <property type="match status" value="1"/>
</dbReference>
<dbReference type="NCBIfam" id="TIGR01484">
    <property type="entry name" value="HAD-SF-IIB"/>
    <property type="match status" value="1"/>
</dbReference>
<dbReference type="InterPro" id="IPR023214">
    <property type="entry name" value="HAD_sf"/>
</dbReference>
<dbReference type="PANTHER" id="PTHR10000">
    <property type="entry name" value="PHOSPHOSERINE PHOSPHATASE"/>
    <property type="match status" value="1"/>
</dbReference>
<dbReference type="InterPro" id="IPR036412">
    <property type="entry name" value="HAD-like_sf"/>
</dbReference>
<gene>
    <name evidence="1" type="ORF">IV88_GL000519</name>
</gene>
<dbReference type="GO" id="GO:0000287">
    <property type="term" value="F:magnesium ion binding"/>
    <property type="evidence" value="ECO:0007669"/>
    <property type="project" value="TreeGrafter"/>
</dbReference>
<protein>
    <submittedName>
        <fullName evidence="1">HAD superfamily hydrolase</fullName>
    </submittedName>
</protein>
<dbReference type="EMBL" id="JQCQ01000018">
    <property type="protein sequence ID" value="KRO24953.1"/>
    <property type="molecule type" value="Genomic_DNA"/>
</dbReference>
<dbReference type="PANTHER" id="PTHR10000:SF8">
    <property type="entry name" value="HAD SUPERFAMILY HYDROLASE-LIKE, TYPE 3"/>
    <property type="match status" value="1"/>
</dbReference>
<dbReference type="GO" id="GO:0005829">
    <property type="term" value="C:cytosol"/>
    <property type="evidence" value="ECO:0007669"/>
    <property type="project" value="TreeGrafter"/>
</dbReference>
<comment type="caution">
    <text evidence="1">The sequence shown here is derived from an EMBL/GenBank/DDBJ whole genome shotgun (WGS) entry which is preliminary data.</text>
</comment>
<reference evidence="1 2" key="1">
    <citation type="journal article" date="2015" name="Genome Announc.">
        <title>Expanding the biotechnology potential of lactobacilli through comparative genomics of 213 strains and associated genera.</title>
        <authorList>
            <person name="Sun Z."/>
            <person name="Harris H.M."/>
            <person name="McCann A."/>
            <person name="Guo C."/>
            <person name="Argimon S."/>
            <person name="Zhang W."/>
            <person name="Yang X."/>
            <person name="Jeffery I.B."/>
            <person name="Cooney J.C."/>
            <person name="Kagawa T.F."/>
            <person name="Liu W."/>
            <person name="Song Y."/>
            <person name="Salvetti E."/>
            <person name="Wrobel A."/>
            <person name="Rasinkangas P."/>
            <person name="Parkhill J."/>
            <person name="Rea M.C."/>
            <person name="O'Sullivan O."/>
            <person name="Ritari J."/>
            <person name="Douillard F.P."/>
            <person name="Paul Ross R."/>
            <person name="Yang R."/>
            <person name="Briner A.E."/>
            <person name="Felis G.E."/>
            <person name="de Vos W.M."/>
            <person name="Barrangou R."/>
            <person name="Klaenhammer T.R."/>
            <person name="Caufield P.W."/>
            <person name="Cui Y."/>
            <person name="Zhang H."/>
            <person name="O'Toole P.W."/>
        </authorList>
    </citation>
    <scope>NUCLEOTIDE SEQUENCE [LARGE SCALE GENOMIC DNA]</scope>
    <source>
        <strain evidence="1 2">DSM 23026</strain>
    </source>
</reference>
<dbReference type="SFLD" id="SFLDG01140">
    <property type="entry name" value="C2.B:_Phosphomannomutase_and_P"/>
    <property type="match status" value="1"/>
</dbReference>
<dbReference type="GO" id="GO:0016791">
    <property type="term" value="F:phosphatase activity"/>
    <property type="evidence" value="ECO:0007669"/>
    <property type="project" value="TreeGrafter"/>
</dbReference>
<evidence type="ECO:0000313" key="2">
    <source>
        <dbReference type="Proteomes" id="UP000051249"/>
    </source>
</evidence>
<accession>A0A0R2NGL7</accession>
<dbReference type="CDD" id="cd07516">
    <property type="entry name" value="HAD_Pase"/>
    <property type="match status" value="1"/>
</dbReference>
<keyword evidence="2" id="KW-1185">Reference proteome</keyword>
<organism evidence="1 2">
    <name type="scientific">Pediococcus argentinicus</name>
    <dbReference type="NCBI Taxonomy" id="480391"/>
    <lineage>
        <taxon>Bacteria</taxon>
        <taxon>Bacillati</taxon>
        <taxon>Bacillota</taxon>
        <taxon>Bacilli</taxon>
        <taxon>Lactobacillales</taxon>
        <taxon>Lactobacillaceae</taxon>
        <taxon>Pediococcus</taxon>
    </lineage>
</organism>
<dbReference type="AlphaFoldDB" id="A0A0R2NGL7"/>
<dbReference type="SFLD" id="SFLDS00003">
    <property type="entry name" value="Haloacid_Dehalogenase"/>
    <property type="match status" value="1"/>
</dbReference>
<evidence type="ECO:0000313" key="1">
    <source>
        <dbReference type="EMBL" id="KRO24953.1"/>
    </source>
</evidence>
<dbReference type="NCBIfam" id="TIGR00099">
    <property type="entry name" value="Cof-subfamily"/>
    <property type="match status" value="1"/>
</dbReference>
<dbReference type="InterPro" id="IPR000150">
    <property type="entry name" value="Cof"/>
</dbReference>
<proteinExistence type="predicted"/>
<dbReference type="PATRIC" id="fig|480391.4.peg.526"/>
<dbReference type="Pfam" id="PF08282">
    <property type="entry name" value="Hydrolase_3"/>
    <property type="match status" value="1"/>
</dbReference>